<proteinExistence type="predicted"/>
<accession>A0A1H9VEA5</accession>
<feature type="transmembrane region" description="Helical" evidence="1">
    <location>
        <begin position="21"/>
        <end position="39"/>
    </location>
</feature>
<feature type="transmembrane region" description="Helical" evidence="1">
    <location>
        <begin position="150"/>
        <end position="170"/>
    </location>
</feature>
<feature type="transmembrane region" description="Helical" evidence="1">
    <location>
        <begin position="70"/>
        <end position="89"/>
    </location>
</feature>
<evidence type="ECO:0000313" key="2">
    <source>
        <dbReference type="EMBL" id="SES19889.1"/>
    </source>
</evidence>
<dbReference type="EMBL" id="FOGQ01000011">
    <property type="protein sequence ID" value="SES19889.1"/>
    <property type="molecule type" value="Genomic_DNA"/>
</dbReference>
<protein>
    <submittedName>
        <fullName evidence="2">Uncharacterized membrane protein YeiB</fullName>
    </submittedName>
</protein>
<name>A0A1H9VEA5_9CORY</name>
<gene>
    <name evidence="2" type="ORF">SAMN05661109_02213</name>
</gene>
<keyword evidence="3" id="KW-1185">Reference proteome</keyword>
<feature type="transmembrane region" description="Helical" evidence="1">
    <location>
        <begin position="95"/>
        <end position="114"/>
    </location>
</feature>
<feature type="transmembrane region" description="Helical" evidence="1">
    <location>
        <begin position="45"/>
        <end position="63"/>
    </location>
</feature>
<evidence type="ECO:0000256" key="1">
    <source>
        <dbReference type="SAM" id="Phobius"/>
    </source>
</evidence>
<dbReference type="Proteomes" id="UP000198929">
    <property type="component" value="Unassembled WGS sequence"/>
</dbReference>
<organism evidence="2 3">
    <name type="scientific">Corynebacterium cystitidis DSM 20524</name>
    <dbReference type="NCBI Taxonomy" id="1121357"/>
    <lineage>
        <taxon>Bacteria</taxon>
        <taxon>Bacillati</taxon>
        <taxon>Actinomycetota</taxon>
        <taxon>Actinomycetes</taxon>
        <taxon>Mycobacteriales</taxon>
        <taxon>Corynebacteriaceae</taxon>
        <taxon>Corynebacterium</taxon>
    </lineage>
</organism>
<feature type="transmembrane region" description="Helical" evidence="1">
    <location>
        <begin position="375"/>
        <end position="393"/>
    </location>
</feature>
<feature type="transmembrane region" description="Helical" evidence="1">
    <location>
        <begin position="121"/>
        <end position="144"/>
    </location>
</feature>
<keyword evidence="1" id="KW-1133">Transmembrane helix</keyword>
<feature type="transmembrane region" description="Helical" evidence="1">
    <location>
        <begin position="177"/>
        <end position="195"/>
    </location>
</feature>
<sequence>MSAVPPKPATRRIHGYDLARAIAIFGMIAAHFTPAVYPGDWLSNGYPSALFAVLVGVSTAIILTNRPHLATSYGYGVRATLILLLGLALSLWPSMIMVVLTTIAIEMLVLVLIHHWSSRRLVITLAILILAGPAVKALATVFSYEPLIGGAYPLLAWIAYGVGGILVHRLLQAHKNIALVLVAVGFLAVAAAYPFRASSKDTSGVSTAMYSPSQPVEAKDFTDSKDFIEPKAPSALLDYFAVNAHSGGLFDVLTTLLGAAGMIALCVLLCRWIPLVFVTYPLRAIGTMPLTIYTLHVITEPLLTHVFGNEFGPSKKPDTTGQYVPDMPWEIYQDKVAHSVDYPTLWDKEQLWWDGFYQDKPALFIDEPSLQTGEFLVTVIVAVAFASLWKIWLRQGPLEWALAATVRRAIKVHSADLSRGATSSQRLEQQ</sequence>
<evidence type="ECO:0000313" key="3">
    <source>
        <dbReference type="Proteomes" id="UP000198929"/>
    </source>
</evidence>
<dbReference type="STRING" id="1121357.SAMN05661109_02213"/>
<dbReference type="AlphaFoldDB" id="A0A1H9VEA5"/>
<keyword evidence="1" id="KW-0812">Transmembrane</keyword>
<reference evidence="3" key="1">
    <citation type="submission" date="2016-10" db="EMBL/GenBank/DDBJ databases">
        <authorList>
            <person name="Varghese N."/>
            <person name="Submissions S."/>
        </authorList>
    </citation>
    <scope>NUCLEOTIDE SEQUENCE [LARGE SCALE GENOMIC DNA]</scope>
    <source>
        <strain evidence="3">DSM 20524</strain>
    </source>
</reference>
<keyword evidence="1" id="KW-0472">Membrane</keyword>
<dbReference type="RefSeq" id="WP_092260123.1">
    <property type="nucleotide sequence ID" value="NZ_CP047199.1"/>
</dbReference>
<feature type="transmembrane region" description="Helical" evidence="1">
    <location>
        <begin position="256"/>
        <end position="278"/>
    </location>
</feature>